<dbReference type="Gene3D" id="3.40.190.10">
    <property type="entry name" value="Periplasmic binding protein-like II"/>
    <property type="match status" value="2"/>
</dbReference>
<dbReference type="AlphaFoldDB" id="A0A6N2Z0I4"/>
<evidence type="ECO:0000256" key="7">
    <source>
        <dbReference type="SAM" id="SignalP"/>
    </source>
</evidence>
<sequence length="515" mass="57156">MKKTLALIMAAALAGSSLAGCGGKADNSAPETKPAGSEADNGGAAQAEGTAEFPAIGTADAPVTVKVMIKDVFPDEEDVQLLREAINEKMAAHGQYVNLEFMEPPAGSYATAVPIAMMNGDVEADLIYFQGGDLALAQQGLFEDLNPYVEKSTFIKSIMTDVNRKRMENYPYLIWLAPSRIQIPAMRKDWAAQLDSYEKLIADPTVDNYYNLFKEMKDKGLVEYAMTTDGGSGDSTVRLDSIFNQAFGVTGTIVKEDGKWIFSKESQAEKNKLEFYAKLYKDGLLDPEYLTDTWDTMEQKFYEGKTGIIAGTLSSTQIYDNKMRSVNGEESELVILPPAKGVAQGYRAEDVTKEERGFAMNIDSKNKDAAWAVLEFMASPEGRILDKVGIEGKHYTVEDNKIVFTDRWPEWWARFWDTTNNFDPQNPSLAQPVLTTVGQSAFDNLEKYIVQDVNILVPEEMTPQWDAMTGYYKEYSADIIRGVKPIDAFDEMTAKWDEAGGTEFESILVEELGNP</sequence>
<keyword evidence="5" id="KW-0449">Lipoprotein</keyword>
<reference evidence="8" key="1">
    <citation type="submission" date="2019-11" db="EMBL/GenBank/DDBJ databases">
        <authorList>
            <person name="Feng L."/>
        </authorList>
    </citation>
    <scope>NUCLEOTIDE SEQUENCE</scope>
    <source>
        <strain evidence="8">CsymbiosumLFYP84</strain>
    </source>
</reference>
<dbReference type="PANTHER" id="PTHR43649:SF33">
    <property type="entry name" value="POLYGALACTURONAN_RHAMNOGALACTURONAN-BINDING PROTEIN YTCQ"/>
    <property type="match status" value="1"/>
</dbReference>
<evidence type="ECO:0000256" key="3">
    <source>
        <dbReference type="ARBA" id="ARBA00023136"/>
    </source>
</evidence>
<feature type="chain" id="PRO_5039715187" evidence="7">
    <location>
        <begin position="20"/>
        <end position="515"/>
    </location>
</feature>
<proteinExistence type="predicted"/>
<keyword evidence="2 7" id="KW-0732">Signal</keyword>
<dbReference type="SUPFAM" id="SSF53850">
    <property type="entry name" value="Periplasmic binding protein-like II"/>
    <property type="match status" value="1"/>
</dbReference>
<evidence type="ECO:0000256" key="5">
    <source>
        <dbReference type="ARBA" id="ARBA00023288"/>
    </source>
</evidence>
<evidence type="ECO:0000256" key="2">
    <source>
        <dbReference type="ARBA" id="ARBA00022729"/>
    </source>
</evidence>
<keyword evidence="4" id="KW-0564">Palmitate</keyword>
<evidence type="ECO:0000256" key="4">
    <source>
        <dbReference type="ARBA" id="ARBA00023139"/>
    </source>
</evidence>
<accession>A0A6N2Z0I4</accession>
<evidence type="ECO:0000313" key="8">
    <source>
        <dbReference type="EMBL" id="VYT71963.1"/>
    </source>
</evidence>
<evidence type="ECO:0000256" key="6">
    <source>
        <dbReference type="SAM" id="MobiDB-lite"/>
    </source>
</evidence>
<gene>
    <name evidence="8" type="ORF">CSLFYP84_00409</name>
</gene>
<dbReference type="RefSeq" id="WP_156684284.1">
    <property type="nucleotide sequence ID" value="NZ_CACRUA010000004.1"/>
</dbReference>
<feature type="signal peptide" evidence="7">
    <location>
        <begin position="1"/>
        <end position="19"/>
    </location>
</feature>
<keyword evidence="3" id="KW-0472">Membrane</keyword>
<feature type="region of interest" description="Disordered" evidence="6">
    <location>
        <begin position="19"/>
        <end position="47"/>
    </location>
</feature>
<name>A0A6N2Z0I4_CLOSY</name>
<dbReference type="PANTHER" id="PTHR43649">
    <property type="entry name" value="ARABINOSE-BINDING PROTEIN-RELATED"/>
    <property type="match status" value="1"/>
</dbReference>
<evidence type="ECO:0000256" key="1">
    <source>
        <dbReference type="ARBA" id="ARBA00022475"/>
    </source>
</evidence>
<keyword evidence="1" id="KW-1003">Cell membrane</keyword>
<protein>
    <submittedName>
        <fullName evidence="8">Bacterial extracellular solute-binding protein</fullName>
    </submittedName>
</protein>
<dbReference type="PROSITE" id="PS51257">
    <property type="entry name" value="PROKAR_LIPOPROTEIN"/>
    <property type="match status" value="1"/>
</dbReference>
<dbReference type="EMBL" id="CACRUA010000004">
    <property type="protein sequence ID" value="VYT71963.1"/>
    <property type="molecule type" value="Genomic_DNA"/>
</dbReference>
<dbReference type="InterPro" id="IPR006059">
    <property type="entry name" value="SBP"/>
</dbReference>
<organism evidence="8">
    <name type="scientific">Clostridium symbiosum</name>
    <name type="common">Bacteroides symbiosus</name>
    <dbReference type="NCBI Taxonomy" id="1512"/>
    <lineage>
        <taxon>Bacteria</taxon>
        <taxon>Bacillati</taxon>
        <taxon>Bacillota</taxon>
        <taxon>Clostridia</taxon>
        <taxon>Lachnospirales</taxon>
        <taxon>Lachnospiraceae</taxon>
        <taxon>Otoolea</taxon>
    </lineage>
</organism>
<dbReference type="Pfam" id="PF01547">
    <property type="entry name" value="SBP_bac_1"/>
    <property type="match status" value="1"/>
</dbReference>
<dbReference type="InterPro" id="IPR050490">
    <property type="entry name" value="Bact_solute-bd_prot1"/>
</dbReference>